<feature type="transmembrane region" description="Helical" evidence="2">
    <location>
        <begin position="94"/>
        <end position="112"/>
    </location>
</feature>
<evidence type="ECO:0000256" key="1">
    <source>
        <dbReference type="SAM" id="MobiDB-lite"/>
    </source>
</evidence>
<feature type="transmembrane region" description="Helical" evidence="2">
    <location>
        <begin position="70"/>
        <end position="87"/>
    </location>
</feature>
<organism evidence="3 4">
    <name type="scientific">Cryptosporangium minutisporangium</name>
    <dbReference type="NCBI Taxonomy" id="113569"/>
    <lineage>
        <taxon>Bacteria</taxon>
        <taxon>Bacillati</taxon>
        <taxon>Actinomycetota</taxon>
        <taxon>Actinomycetes</taxon>
        <taxon>Cryptosporangiales</taxon>
        <taxon>Cryptosporangiaceae</taxon>
        <taxon>Cryptosporangium</taxon>
    </lineage>
</organism>
<name>A0ABP6T5C1_9ACTN</name>
<evidence type="ECO:0000256" key="2">
    <source>
        <dbReference type="SAM" id="Phobius"/>
    </source>
</evidence>
<dbReference type="EMBL" id="BAAAYN010000043">
    <property type="protein sequence ID" value="GAA3393614.1"/>
    <property type="molecule type" value="Genomic_DNA"/>
</dbReference>
<evidence type="ECO:0000313" key="3">
    <source>
        <dbReference type="EMBL" id="GAA3393614.1"/>
    </source>
</evidence>
<feature type="transmembrane region" description="Helical" evidence="2">
    <location>
        <begin position="292"/>
        <end position="310"/>
    </location>
</feature>
<dbReference type="RefSeq" id="WP_345731587.1">
    <property type="nucleotide sequence ID" value="NZ_BAAAYN010000043.1"/>
</dbReference>
<keyword evidence="2" id="KW-1133">Transmembrane helix</keyword>
<accession>A0ABP6T5C1</accession>
<feature type="transmembrane region" description="Helical" evidence="2">
    <location>
        <begin position="118"/>
        <end position="137"/>
    </location>
</feature>
<dbReference type="Proteomes" id="UP001501676">
    <property type="component" value="Unassembled WGS sequence"/>
</dbReference>
<reference evidence="4" key="1">
    <citation type="journal article" date="2019" name="Int. J. Syst. Evol. Microbiol.">
        <title>The Global Catalogue of Microorganisms (GCM) 10K type strain sequencing project: providing services to taxonomists for standard genome sequencing and annotation.</title>
        <authorList>
            <consortium name="The Broad Institute Genomics Platform"/>
            <consortium name="The Broad Institute Genome Sequencing Center for Infectious Disease"/>
            <person name="Wu L."/>
            <person name="Ma J."/>
        </authorList>
    </citation>
    <scope>NUCLEOTIDE SEQUENCE [LARGE SCALE GENOMIC DNA]</scope>
    <source>
        <strain evidence="4">JCM 9458</strain>
    </source>
</reference>
<feature type="transmembrane region" description="Helical" evidence="2">
    <location>
        <begin position="330"/>
        <end position="351"/>
    </location>
</feature>
<feature type="region of interest" description="Disordered" evidence="1">
    <location>
        <begin position="390"/>
        <end position="434"/>
    </location>
</feature>
<keyword evidence="2" id="KW-0812">Transmembrane</keyword>
<feature type="transmembrane region" description="Helical" evidence="2">
    <location>
        <begin position="263"/>
        <end position="280"/>
    </location>
</feature>
<evidence type="ECO:0000313" key="4">
    <source>
        <dbReference type="Proteomes" id="UP001501676"/>
    </source>
</evidence>
<feature type="transmembrane region" description="Helical" evidence="2">
    <location>
        <begin position="166"/>
        <end position="190"/>
    </location>
</feature>
<feature type="transmembrane region" description="Helical" evidence="2">
    <location>
        <begin position="20"/>
        <end position="40"/>
    </location>
</feature>
<feature type="transmembrane region" description="Helical" evidence="2">
    <location>
        <begin position="202"/>
        <end position="220"/>
    </location>
</feature>
<gene>
    <name evidence="3" type="ORF">GCM10020369_59830</name>
</gene>
<feature type="compositionally biased region" description="Basic and acidic residues" evidence="1">
    <location>
        <begin position="397"/>
        <end position="417"/>
    </location>
</feature>
<sequence>MAWVRDRIARARTVPPAEWLLLGGLVVVALLIRYACRSYYTSDLVVFGQWYDELQAAGGIRGLREPIGNYNAPFLYLLVVAGWLPGATLMKIKLILVAFDALLVFFVYRLVALRWPGWRIPTVAALVAAFLPTVVINASMYGQCDSIWAAFCLGGVYFLLRDRQWLAVAFFATAYAFKPQAIFIFPLLMLAVLAGRVRWRTLIALPLVYIALDVPAMLLGRDPVELLGLYADQLDEPSALRRGAPSVYQYLRVSVGLDVLKNLGYLFAAALVLGICYVLVSTRTKLDRTRLVTAAACFAILVPFFLPGMHERYFYLADVLTLVVAFYRPRLWFLPLIVQASSFFAYLPFLFRTGPVGPLIDPRLLATLMLAALLITLYALLADVRGRPASGLPDVSSDDRAETEPAARTRSAPRDGLDQFAEVSAERQSVGVRA</sequence>
<feature type="transmembrane region" description="Helical" evidence="2">
    <location>
        <begin position="363"/>
        <end position="381"/>
    </location>
</feature>
<keyword evidence="4" id="KW-1185">Reference proteome</keyword>
<keyword evidence="2" id="KW-0472">Membrane</keyword>
<protein>
    <recommendedName>
        <fullName evidence="5">DUF2029 domain-containing protein</fullName>
    </recommendedName>
</protein>
<proteinExistence type="predicted"/>
<comment type="caution">
    <text evidence="3">The sequence shown here is derived from an EMBL/GenBank/DDBJ whole genome shotgun (WGS) entry which is preliminary data.</text>
</comment>
<evidence type="ECO:0008006" key="5">
    <source>
        <dbReference type="Google" id="ProtNLM"/>
    </source>
</evidence>